<comment type="caution">
    <text evidence="1">The sequence shown here is derived from an EMBL/GenBank/DDBJ whole genome shotgun (WGS) entry which is preliminary data.</text>
</comment>
<sequence>MIKTKKINNEFKEFQKNRQVEANKTGLQGIYQRFYDAVQSDQYVSFDALVNTAMLDAQLPYDKTLIQRLKEKINNALKEKNDIVTSFFVISFQKQPNLSLFKTYPVIMNSEGSTRNSVSLKGDVKNSDLNRLLIAFDKLAYQLIVSENKKLELVDEIIVYKHEETKVLKLLFSENFLKNRE</sequence>
<dbReference type="EMBL" id="JAOXHL010000001">
    <property type="protein sequence ID" value="MCV3728182.1"/>
    <property type="molecule type" value="Genomic_DNA"/>
</dbReference>
<proteinExistence type="predicted"/>
<dbReference type="Proteomes" id="UP001208245">
    <property type="component" value="Unassembled WGS sequence"/>
</dbReference>
<organism evidence="1 2">
    <name type="scientific">Ureaplasma miroungigenitalium</name>
    <dbReference type="NCBI Taxonomy" id="1042321"/>
    <lineage>
        <taxon>Bacteria</taxon>
        <taxon>Bacillati</taxon>
        <taxon>Mycoplasmatota</taxon>
        <taxon>Mycoplasmoidales</taxon>
        <taxon>Mycoplasmoidaceae</taxon>
        <taxon>Ureaplasma</taxon>
    </lineage>
</organism>
<reference evidence="1 2" key="1">
    <citation type="journal article" date="2020" name="Int. J. Syst. Evol. Microbiol.">
        <title>Ureaplasma miroungigenitalium sp. nov. isolated from northern elephant seals (Mirounga angustirostris) and Ureaplasma zalophigenitalium sp. nov. isolated from California sea lions (Zalophus californianus).</title>
        <authorList>
            <person name="Volokhov D.V."/>
            <person name="Gulland F.M."/>
            <person name="Gao Y."/>
            <person name="Chizhikov V.E."/>
        </authorList>
    </citation>
    <scope>NUCLEOTIDE SEQUENCE [LARGE SCALE GENOMIC DNA]</scope>
    <source>
        <strain evidence="1 2">ES3182-GEN</strain>
    </source>
</reference>
<protein>
    <submittedName>
        <fullName evidence="1">DUF2714 domain-containing protein</fullName>
    </submittedName>
</protein>
<dbReference type="InterPro" id="IPR021222">
    <property type="entry name" value="DUF2714"/>
</dbReference>
<accession>A0ABT3BM04</accession>
<name>A0ABT3BM04_9BACT</name>
<keyword evidence="2" id="KW-1185">Reference proteome</keyword>
<gene>
    <name evidence="1" type="ORF">OF376_00055</name>
</gene>
<evidence type="ECO:0000313" key="2">
    <source>
        <dbReference type="Proteomes" id="UP001208245"/>
    </source>
</evidence>
<evidence type="ECO:0000313" key="1">
    <source>
        <dbReference type="EMBL" id="MCV3728182.1"/>
    </source>
</evidence>
<dbReference type="Pfam" id="PF10896">
    <property type="entry name" value="DUF2714"/>
    <property type="match status" value="1"/>
</dbReference>
<dbReference type="RefSeq" id="WP_263821513.1">
    <property type="nucleotide sequence ID" value="NZ_JAOXHL010000001.1"/>
</dbReference>